<dbReference type="Proteomes" id="UP001388673">
    <property type="component" value="Unassembled WGS sequence"/>
</dbReference>
<name>A0AAW0Z4A5_9TREE</name>
<dbReference type="InterPro" id="IPR013083">
    <property type="entry name" value="Znf_RING/FYVE/PHD"/>
</dbReference>
<feature type="region of interest" description="Disordered" evidence="2">
    <location>
        <begin position="95"/>
        <end position="115"/>
    </location>
</feature>
<keyword evidence="5" id="KW-1185">Reference proteome</keyword>
<organism evidence="4 5">
    <name type="scientific">Kwoniella newhampshirensis</name>
    <dbReference type="NCBI Taxonomy" id="1651941"/>
    <lineage>
        <taxon>Eukaryota</taxon>
        <taxon>Fungi</taxon>
        <taxon>Dikarya</taxon>
        <taxon>Basidiomycota</taxon>
        <taxon>Agaricomycotina</taxon>
        <taxon>Tremellomycetes</taxon>
        <taxon>Tremellales</taxon>
        <taxon>Cryptococcaceae</taxon>
        <taxon>Kwoniella</taxon>
    </lineage>
</organism>
<evidence type="ECO:0000256" key="2">
    <source>
        <dbReference type="SAM" id="MobiDB-lite"/>
    </source>
</evidence>
<dbReference type="SUPFAM" id="SSF57783">
    <property type="entry name" value="Zinc beta-ribbon"/>
    <property type="match status" value="1"/>
</dbReference>
<proteinExistence type="inferred from homology"/>
<feature type="compositionally biased region" description="Basic and acidic residues" evidence="2">
    <location>
        <begin position="322"/>
        <end position="335"/>
    </location>
</feature>
<dbReference type="SMART" id="SM00531">
    <property type="entry name" value="TFIIE"/>
    <property type="match status" value="1"/>
</dbReference>
<comment type="caution">
    <text evidence="4">The sequence shown here is derived from an EMBL/GenBank/DDBJ whole genome shotgun (WGS) entry which is preliminary data.</text>
</comment>
<feature type="compositionally biased region" description="Basic and acidic residues" evidence="2">
    <location>
        <begin position="382"/>
        <end position="391"/>
    </location>
</feature>
<dbReference type="InterPro" id="IPR039997">
    <property type="entry name" value="TFE"/>
</dbReference>
<evidence type="ECO:0000259" key="3">
    <source>
        <dbReference type="PROSITE" id="PS51344"/>
    </source>
</evidence>
<protein>
    <recommendedName>
        <fullName evidence="3">HTH TFE/IIEalpha-type domain-containing protein</fullName>
    </recommendedName>
</protein>
<dbReference type="InterPro" id="IPR036390">
    <property type="entry name" value="WH_DNA-bd_sf"/>
</dbReference>
<dbReference type="GO" id="GO:0006367">
    <property type="term" value="P:transcription initiation at RNA polymerase II promoter"/>
    <property type="evidence" value="ECO:0007669"/>
    <property type="project" value="InterPro"/>
</dbReference>
<dbReference type="GeneID" id="92178172"/>
<dbReference type="PANTHER" id="PTHR13097:SF7">
    <property type="entry name" value="GENERAL TRANSCRIPTION FACTOR IIE SUBUNIT 1"/>
    <property type="match status" value="1"/>
</dbReference>
<evidence type="ECO:0000313" key="4">
    <source>
        <dbReference type="EMBL" id="KAK8865766.1"/>
    </source>
</evidence>
<dbReference type="SUPFAM" id="SSF46785">
    <property type="entry name" value="Winged helix' DNA-binding domain"/>
    <property type="match status" value="1"/>
</dbReference>
<sequence length="462" mass="51731">MTHALTSDEISKLCQSLVYRVAYAFYDAPYIIILKLLVQDNVMTEGDLAHKIGLTNPEVRKYMGTLHLHRLVRRHVNKEKVAMSEWRLKQQARQIAGGGSGGSNGNIKPGAVDADGKPIQVETTRTRDVYYWILDYREFANVVKYRLAIMRKQIDEKIRQEVGHRGYICPLDGRTYDPLDLSHLFDPFSNSFKCEDCSTELVEHDPSLDLTNNTSSQDMMQRFNIATAPIRDALKAVEGLTLPSVNIVAWIAQNVKTSVVGVDGADGGEGKKKLEVVIGGEEDDEREKLALAQREQNALPQWYTHSTVTGQATTLGLDYQRRRAAAEERGRRKIDGNGQEGADQVLASHYENLEDKDDDDENYVEEVGMVDVKVEPSPATVVREDGNQRAEAEDEDGGDDDDDMDDVGGPDEDIGQNRKQPEPEGKTVMVNGQPKRVEDVTEEDQEVMTTEEYEAYAEAMYG</sequence>
<feature type="domain" description="HTH TFE/IIEalpha-type" evidence="3">
    <location>
        <begin position="14"/>
        <end position="140"/>
    </location>
</feature>
<feature type="compositionally biased region" description="Basic and acidic residues" evidence="2">
    <location>
        <begin position="415"/>
        <end position="425"/>
    </location>
</feature>
<feature type="region of interest" description="Disordered" evidence="2">
    <location>
        <begin position="372"/>
        <end position="448"/>
    </location>
</feature>
<evidence type="ECO:0000256" key="1">
    <source>
        <dbReference type="ARBA" id="ARBA00008947"/>
    </source>
</evidence>
<accession>A0AAW0Z4A5</accession>
<dbReference type="Gene3D" id="3.30.40.10">
    <property type="entry name" value="Zinc/RING finger domain, C3HC4 (zinc finger)"/>
    <property type="match status" value="1"/>
</dbReference>
<dbReference type="KEGG" id="kne:92178172"/>
<dbReference type="EMBL" id="JBCAWK010000002">
    <property type="protein sequence ID" value="KAK8865766.1"/>
    <property type="molecule type" value="Genomic_DNA"/>
</dbReference>
<dbReference type="PROSITE" id="PS51344">
    <property type="entry name" value="HTH_TFE_IIE"/>
    <property type="match status" value="1"/>
</dbReference>
<reference evidence="4 5" key="1">
    <citation type="journal article" date="2024" name="bioRxiv">
        <title>Comparative genomics of Cryptococcus and Kwoniella reveals pathogenesis evolution and contrasting karyotype dynamics via intercentromeric recombination or chromosome fusion.</title>
        <authorList>
            <person name="Coelho M.A."/>
            <person name="David-Palma M."/>
            <person name="Shea T."/>
            <person name="Bowers K."/>
            <person name="McGinley-Smith S."/>
            <person name="Mohammad A.W."/>
            <person name="Gnirke A."/>
            <person name="Yurkov A.M."/>
            <person name="Nowrousian M."/>
            <person name="Sun S."/>
            <person name="Cuomo C.A."/>
            <person name="Heitman J."/>
        </authorList>
    </citation>
    <scope>NUCLEOTIDE SEQUENCE [LARGE SCALE GENOMIC DNA]</scope>
    <source>
        <strain evidence="4 5">CBS 13917</strain>
    </source>
</reference>
<dbReference type="PANTHER" id="PTHR13097">
    <property type="entry name" value="TRANSCRIPTION INITIATION FACTOR IIE, ALPHA SUBUNIT"/>
    <property type="match status" value="1"/>
</dbReference>
<comment type="similarity">
    <text evidence="1">Belongs to the TFIIE alpha subunit family.</text>
</comment>
<dbReference type="InterPro" id="IPR017919">
    <property type="entry name" value="TFIIE/TFIIEa_HTH"/>
</dbReference>
<feature type="compositionally biased region" description="Acidic residues" evidence="2">
    <location>
        <begin position="392"/>
        <end position="414"/>
    </location>
</feature>
<evidence type="ECO:0000313" key="5">
    <source>
        <dbReference type="Proteomes" id="UP001388673"/>
    </source>
</evidence>
<gene>
    <name evidence="4" type="ORF">IAR55_000913</name>
</gene>
<dbReference type="RefSeq" id="XP_066805245.1">
    <property type="nucleotide sequence ID" value="XM_066944044.1"/>
</dbReference>
<feature type="region of interest" description="Disordered" evidence="2">
    <location>
        <begin position="322"/>
        <end position="343"/>
    </location>
</feature>
<dbReference type="InterPro" id="IPR002853">
    <property type="entry name" value="TFIIE_asu"/>
</dbReference>
<dbReference type="AlphaFoldDB" id="A0AAW0Z4A5"/>
<dbReference type="GO" id="GO:0005673">
    <property type="term" value="C:transcription factor TFIIE complex"/>
    <property type="evidence" value="ECO:0007669"/>
    <property type="project" value="TreeGrafter"/>
</dbReference>